<feature type="signal peptide" evidence="3">
    <location>
        <begin position="1"/>
        <end position="25"/>
    </location>
</feature>
<proteinExistence type="predicted"/>
<keyword evidence="5" id="KW-1185">Reference proteome</keyword>
<keyword evidence="2" id="KW-1133">Transmembrane helix</keyword>
<evidence type="ECO:0000256" key="3">
    <source>
        <dbReference type="SAM" id="SignalP"/>
    </source>
</evidence>
<gene>
    <name evidence="4" type="ORF">G9272_17860</name>
</gene>
<evidence type="ECO:0000313" key="5">
    <source>
        <dbReference type="Proteomes" id="UP000502665"/>
    </source>
</evidence>
<dbReference type="AlphaFoldDB" id="A0A6M4WMZ4"/>
<dbReference type="EMBL" id="CP049838">
    <property type="protein sequence ID" value="QJT01950.1"/>
    <property type="molecule type" value="Genomic_DNA"/>
</dbReference>
<evidence type="ECO:0000313" key="4">
    <source>
        <dbReference type="EMBL" id="QJT01950.1"/>
    </source>
</evidence>
<feature type="region of interest" description="Disordered" evidence="1">
    <location>
        <begin position="127"/>
        <end position="163"/>
    </location>
</feature>
<evidence type="ECO:0000256" key="1">
    <source>
        <dbReference type="SAM" id="MobiDB-lite"/>
    </source>
</evidence>
<feature type="chain" id="PRO_5027064286" description="Lipoprotein" evidence="3">
    <location>
        <begin position="26"/>
        <end position="216"/>
    </location>
</feature>
<dbReference type="Proteomes" id="UP000502665">
    <property type="component" value="Chromosome"/>
</dbReference>
<evidence type="ECO:0008006" key="6">
    <source>
        <dbReference type="Google" id="ProtNLM"/>
    </source>
</evidence>
<sequence length="216" mass="21124">MGSMKITLCAGIAVVAAVLVPTAYASGEGSGDKGGSVSITPSTPAPGAEVTLKVSGCGGRTATAASDAFVADAQLADAQLADAQLAGAAGTLVGDTRVRSSIGTGTYDVQITCVDFKVKGHIKVVASSSAESSERSESSDFESSEPYGPSTPASPVAPVRAGGGGTAPLAPLAAVDEAQVEGHGPGTVQTVVGMVLAGVAAAAVAFRGVHRRRRAD</sequence>
<keyword evidence="2" id="KW-0472">Membrane</keyword>
<evidence type="ECO:0000256" key="2">
    <source>
        <dbReference type="SAM" id="Phobius"/>
    </source>
</evidence>
<accession>A0A6M4WMZ4</accession>
<protein>
    <recommendedName>
        <fullName evidence="6">Lipoprotein</fullName>
    </recommendedName>
</protein>
<organism evidence="4 5">
    <name type="scientific">Streptomyces asoensis</name>
    <dbReference type="NCBI Taxonomy" id="249586"/>
    <lineage>
        <taxon>Bacteria</taxon>
        <taxon>Bacillati</taxon>
        <taxon>Actinomycetota</taxon>
        <taxon>Actinomycetes</taxon>
        <taxon>Kitasatosporales</taxon>
        <taxon>Streptomycetaceae</taxon>
        <taxon>Streptomyces</taxon>
    </lineage>
</organism>
<feature type="transmembrane region" description="Helical" evidence="2">
    <location>
        <begin position="191"/>
        <end position="209"/>
    </location>
</feature>
<reference evidence="4" key="1">
    <citation type="submission" date="2020-03" db="EMBL/GenBank/DDBJ databases">
        <title>Molecular networking-based the target discovery of potent antiproliferative macrolactams: 5/6/7/16 polycyclic ansamycins and glycosylated trienomycin from Streptomyces cacaoi subsp. asoensis.</title>
        <authorList>
            <person name="Liu L.-L."/>
        </authorList>
    </citation>
    <scope>NUCLEOTIDE SEQUENCE [LARGE SCALE GENOMIC DNA]</scope>
    <source>
        <strain evidence="4">H2S5</strain>
    </source>
</reference>
<dbReference type="RefSeq" id="WP_216377824.1">
    <property type="nucleotide sequence ID" value="NZ_CP049838.1"/>
</dbReference>
<name>A0A6M4WMZ4_9ACTN</name>
<keyword evidence="3" id="KW-0732">Signal</keyword>
<keyword evidence="2" id="KW-0812">Transmembrane</keyword>